<dbReference type="GO" id="GO:0043130">
    <property type="term" value="F:ubiquitin binding"/>
    <property type="evidence" value="ECO:0007669"/>
    <property type="project" value="TreeGrafter"/>
</dbReference>
<dbReference type="AlphaFoldDB" id="A0A6P3VK65"/>
<organism evidence="2 3">
    <name type="scientific">Clupea harengus</name>
    <name type="common">Atlantic herring</name>
    <dbReference type="NCBI Taxonomy" id="7950"/>
    <lineage>
        <taxon>Eukaryota</taxon>
        <taxon>Metazoa</taxon>
        <taxon>Chordata</taxon>
        <taxon>Craniata</taxon>
        <taxon>Vertebrata</taxon>
        <taxon>Euteleostomi</taxon>
        <taxon>Actinopterygii</taxon>
        <taxon>Neopterygii</taxon>
        <taxon>Teleostei</taxon>
        <taxon>Clupei</taxon>
        <taxon>Clupeiformes</taxon>
        <taxon>Clupeoidei</taxon>
        <taxon>Clupeidae</taxon>
        <taxon>Clupea</taxon>
    </lineage>
</organism>
<evidence type="ECO:0000313" key="2">
    <source>
        <dbReference type="Proteomes" id="UP000515152"/>
    </source>
</evidence>
<dbReference type="GO" id="GO:0008333">
    <property type="term" value="P:endosome to lysosome transport"/>
    <property type="evidence" value="ECO:0007669"/>
    <property type="project" value="TreeGrafter"/>
</dbReference>
<dbReference type="Proteomes" id="UP000515152">
    <property type="component" value="Chromosome 6"/>
</dbReference>
<evidence type="ECO:0000313" key="3">
    <source>
        <dbReference type="RefSeq" id="XP_012674393.2"/>
    </source>
</evidence>
<dbReference type="RefSeq" id="XP_012674393.2">
    <property type="nucleotide sequence ID" value="XM_012818939.3"/>
</dbReference>
<dbReference type="InterPro" id="IPR052070">
    <property type="entry name" value="ESCRT-I_UEV_domain"/>
</dbReference>
<dbReference type="PANTHER" id="PTHR23306:SF17">
    <property type="entry name" value="TUMOR SUSCEPTIBILITY GENE 101 PROTEIN"/>
    <property type="match status" value="1"/>
</dbReference>
<dbReference type="SUPFAM" id="SSF54495">
    <property type="entry name" value="UBC-like"/>
    <property type="match status" value="1"/>
</dbReference>
<dbReference type="GO" id="GO:0015031">
    <property type="term" value="P:protein transport"/>
    <property type="evidence" value="ECO:0007669"/>
    <property type="project" value="InterPro"/>
</dbReference>
<dbReference type="Pfam" id="PF05743">
    <property type="entry name" value="UEV"/>
    <property type="match status" value="1"/>
</dbReference>
<dbReference type="InterPro" id="IPR008883">
    <property type="entry name" value="UEV_N"/>
</dbReference>
<dbReference type="CDD" id="cd11685">
    <property type="entry name" value="UEV_TSG101-like"/>
    <property type="match status" value="1"/>
</dbReference>
<evidence type="ECO:0000259" key="1">
    <source>
        <dbReference type="PROSITE" id="PS51322"/>
    </source>
</evidence>
<name>A0A6P3VK65_CLUHA</name>
<accession>A0A6P3VK65</accession>
<dbReference type="InterPro" id="IPR016135">
    <property type="entry name" value="UBQ-conjugating_enzyme/RWD"/>
</dbReference>
<keyword evidence="2" id="KW-1185">Reference proteome</keyword>
<dbReference type="PANTHER" id="PTHR23306">
    <property type="entry name" value="TUMOR SUSCEPTIBILITY GENE 101 PROTEIN-RELATED"/>
    <property type="match status" value="1"/>
</dbReference>
<dbReference type="GO" id="GO:0000813">
    <property type="term" value="C:ESCRT I complex"/>
    <property type="evidence" value="ECO:0007669"/>
    <property type="project" value="TreeGrafter"/>
</dbReference>
<sequence>MEVAENALRRTLANGYNYRDLTVAEIINVITSYKDLKPIMGSYVFNDGSSRELMSLAGTVPVSYRGNTYNIPICVWLLDTYPYNPPICFVKPTSTMMIKPGTHVDADGKFYLPYLHEWKPPQSDLLNLNQVMILVFGEEPPVFSRPTTQKPYQAFQTAGPTSEPSSTSSVNHRQTAARGSLVGTLPTISNVDANEAQLLEEELSLCEILETFTMKNKESGSTPVVVRRKRVLKDAIAL</sequence>
<reference evidence="3" key="1">
    <citation type="submission" date="2025-08" db="UniProtKB">
        <authorList>
            <consortium name="RefSeq"/>
        </authorList>
    </citation>
    <scope>IDENTIFICATION</scope>
</reference>
<proteinExistence type="predicted"/>
<gene>
    <name evidence="3" type="primary">LOC105892642</name>
</gene>
<dbReference type="Gene3D" id="3.10.110.10">
    <property type="entry name" value="Ubiquitin Conjugating Enzyme"/>
    <property type="match status" value="1"/>
</dbReference>
<dbReference type="KEGG" id="char:105892642"/>
<dbReference type="GeneID" id="105892642"/>
<dbReference type="PROSITE" id="PS51322">
    <property type="entry name" value="UEV"/>
    <property type="match status" value="1"/>
</dbReference>
<protein>
    <submittedName>
        <fullName evidence="3">Tumor susceptibility gene 101 protein-like isoform X2</fullName>
    </submittedName>
</protein>
<dbReference type="SMART" id="SM00212">
    <property type="entry name" value="UBCc"/>
    <property type="match status" value="1"/>
</dbReference>
<feature type="domain" description="UEV" evidence="1">
    <location>
        <begin position="3"/>
        <end position="146"/>
    </location>
</feature>